<sequence length="42" mass="4664">MNTQDLKVSYLQIRVFRRPPVSATKSAVGQILESDISICNNA</sequence>
<protein>
    <submittedName>
        <fullName evidence="1">Uncharacterized protein</fullName>
    </submittedName>
</protein>
<name>A0AA36XKV1_9NEIS</name>
<reference evidence="1 2" key="1">
    <citation type="submission" date="2011-05" db="EMBL/GenBank/DDBJ databases">
        <authorList>
            <person name="Muzny D."/>
            <person name="Qin X."/>
            <person name="Deng J."/>
            <person name="Jiang H."/>
            <person name="Liu Y."/>
            <person name="Qu J."/>
            <person name="Song X.-Z."/>
            <person name="Zhang L."/>
            <person name="Thornton R."/>
            <person name="Coyle M."/>
            <person name="Francisco L."/>
            <person name="Jackson L."/>
            <person name="Javaid M."/>
            <person name="Korchina V."/>
            <person name="Kovar C."/>
            <person name="Mata R."/>
            <person name="Mathew T."/>
            <person name="Ngo R."/>
            <person name="Nguyen L."/>
            <person name="Nguyen N."/>
            <person name="Okwuonu G."/>
            <person name="Ongeri F."/>
            <person name="Pham C."/>
            <person name="Simmons D."/>
            <person name="Wilczek-Boney K."/>
            <person name="Hale W."/>
            <person name="Jakkamsetti A."/>
            <person name="Pham P."/>
            <person name="Ruth R."/>
            <person name="San Lucas F."/>
            <person name="Warren J."/>
            <person name="Zhang J."/>
            <person name="Zhao Z."/>
            <person name="Zhou C."/>
            <person name="Zhu D."/>
            <person name="Lee S."/>
            <person name="Bess C."/>
            <person name="Blankenburg K."/>
            <person name="Forbes L."/>
            <person name="Fu Q."/>
            <person name="Gubbala S."/>
            <person name="Hirani K."/>
            <person name="Jayaseelan J.C."/>
            <person name="Lara F."/>
            <person name="Munidasa M."/>
            <person name="Palculict T."/>
            <person name="Patil S."/>
            <person name="Pu L.-L."/>
            <person name="Saada N."/>
            <person name="Tang L."/>
            <person name="Weissenberger G."/>
            <person name="Zhu Y."/>
            <person name="Hemphill L."/>
            <person name="Shang Y."/>
            <person name="Youmans B."/>
            <person name="Ayvaz T."/>
            <person name="Ross M."/>
            <person name="Santibanez J."/>
            <person name="Aqrawi P."/>
            <person name="Gross S."/>
            <person name="Joshi V."/>
            <person name="Fowler G."/>
            <person name="Nazareth L."/>
            <person name="Reid J."/>
            <person name="Worley K."/>
            <person name="Petrosino J."/>
            <person name="Highlander S."/>
            <person name="Gibbs R."/>
        </authorList>
    </citation>
    <scope>NUCLEOTIDE SEQUENCE [LARGE SCALE GENOMIC DNA]</scope>
    <source>
        <strain evidence="1 2">ATCC 33926</strain>
    </source>
</reference>
<accession>A0AA36XKV1</accession>
<evidence type="ECO:0000313" key="1">
    <source>
        <dbReference type="EMBL" id="EGQ77351.1"/>
    </source>
</evidence>
<evidence type="ECO:0000313" key="2">
    <source>
        <dbReference type="Proteomes" id="UP000004982"/>
    </source>
</evidence>
<organism evidence="1 2">
    <name type="scientific">Neisseria macacae ATCC 33926</name>
    <dbReference type="NCBI Taxonomy" id="997348"/>
    <lineage>
        <taxon>Bacteria</taxon>
        <taxon>Pseudomonadati</taxon>
        <taxon>Pseudomonadota</taxon>
        <taxon>Betaproteobacteria</taxon>
        <taxon>Neisseriales</taxon>
        <taxon>Neisseriaceae</taxon>
        <taxon>Neisseria</taxon>
    </lineage>
</organism>
<dbReference type="Proteomes" id="UP000004982">
    <property type="component" value="Unassembled WGS sequence"/>
</dbReference>
<proteinExistence type="predicted"/>
<comment type="caution">
    <text evidence="1">The sequence shown here is derived from an EMBL/GenBank/DDBJ whole genome shotgun (WGS) entry which is preliminary data.</text>
</comment>
<dbReference type="AlphaFoldDB" id="A0AA36XKV1"/>
<gene>
    <name evidence="1" type="ORF">HMPREF9418_1103</name>
</gene>
<dbReference type="EMBL" id="AFQE01000052">
    <property type="protein sequence ID" value="EGQ77351.1"/>
    <property type="molecule type" value="Genomic_DNA"/>
</dbReference>